<sequence length="407" mass="44265">MCRPLEIQGTLGGTLSTQLPPQSSDYAASSLTKGMMPPMDMQSIHPIPFMNPMMIAAYPKPTSFEVMMQQSTPSSMYSPMMMMNNQFQSATNHLDSDPSSMQDLLEYALFNDESKDGDDSDLEVTEEFDNKEIDILYTFLMDRSGPSAYNSTPVKAPVVLPNTSAVDPNSGVISLNLLDESPLEAYLDGNDEFDEDLLNMQLVAPPQFDTQTMMKSCDTDSWTDDSSELASDKNRRLCKMSGCQRRSRSHGLCISHGGGRRCAVEGCGKSSQGGNLCIKHGGGKRCEMENCNRAAQSNNLCKAHGGGPRCLFEGCDRSSQGGGYCRSHGGGKRCLFEGCDKGTQRGEFCALHGGSRLCGVSGCMRNDRGGGFCATHGGGKRCRQEGCDKPCRRRGMCSAHIRLLDEK</sequence>
<dbReference type="OrthoDB" id="77038at2759"/>
<dbReference type="PANTHER" id="PTHR31827">
    <property type="entry name" value="EMB|CAB89363.1"/>
    <property type="match status" value="1"/>
</dbReference>
<accession>A0A024UA17</accession>
<gene>
    <name evidence="3" type="ORF">H310_05489</name>
</gene>
<evidence type="ECO:0000259" key="2">
    <source>
        <dbReference type="Pfam" id="PF24906"/>
    </source>
</evidence>
<name>A0A024UA17_9STRA</name>
<feature type="region of interest" description="Disordered" evidence="1">
    <location>
        <begin position="1"/>
        <end position="29"/>
    </location>
</feature>
<dbReference type="eggNOG" id="ENOG502QWEI">
    <property type="taxonomic scope" value="Eukaryota"/>
</dbReference>
<dbReference type="STRING" id="157072.A0A024UA17"/>
<dbReference type="VEuPathDB" id="FungiDB:H310_05489"/>
<reference evidence="3" key="1">
    <citation type="submission" date="2013-12" db="EMBL/GenBank/DDBJ databases">
        <title>The Genome Sequence of Aphanomyces invadans NJM9701.</title>
        <authorList>
            <consortium name="The Broad Institute Genomics Platform"/>
            <person name="Russ C."/>
            <person name="Tyler B."/>
            <person name="van West P."/>
            <person name="Dieguez-Uribeondo J."/>
            <person name="Young S.K."/>
            <person name="Zeng Q."/>
            <person name="Gargeya S."/>
            <person name="Fitzgerald M."/>
            <person name="Abouelleil A."/>
            <person name="Alvarado L."/>
            <person name="Chapman S.B."/>
            <person name="Gainer-Dewar J."/>
            <person name="Goldberg J."/>
            <person name="Griggs A."/>
            <person name="Gujja S."/>
            <person name="Hansen M."/>
            <person name="Howarth C."/>
            <person name="Imamovic A."/>
            <person name="Ireland A."/>
            <person name="Larimer J."/>
            <person name="McCowan C."/>
            <person name="Murphy C."/>
            <person name="Pearson M."/>
            <person name="Poon T.W."/>
            <person name="Priest M."/>
            <person name="Roberts A."/>
            <person name="Saif S."/>
            <person name="Shea T."/>
            <person name="Sykes S."/>
            <person name="Wortman J."/>
            <person name="Nusbaum C."/>
            <person name="Birren B."/>
        </authorList>
    </citation>
    <scope>NUCLEOTIDE SEQUENCE [LARGE SCALE GENOMIC DNA]</scope>
    <source>
        <strain evidence="3">NJM9701</strain>
    </source>
</reference>
<evidence type="ECO:0000256" key="1">
    <source>
        <dbReference type="SAM" id="MobiDB-lite"/>
    </source>
</evidence>
<dbReference type="EMBL" id="KI913960">
    <property type="protein sequence ID" value="ETW03060.1"/>
    <property type="molecule type" value="Genomic_DNA"/>
</dbReference>
<dbReference type="PANTHER" id="PTHR31827:SF1">
    <property type="entry name" value="EMB|CAB89363.1"/>
    <property type="match status" value="1"/>
</dbReference>
<feature type="compositionally biased region" description="Polar residues" evidence="1">
    <location>
        <begin position="13"/>
        <end position="29"/>
    </location>
</feature>
<dbReference type="RefSeq" id="XP_008868444.1">
    <property type="nucleotide sequence ID" value="XM_008870222.1"/>
</dbReference>
<feature type="domain" description="WRKY19-like zinc finger" evidence="2">
    <location>
        <begin position="235"/>
        <end position="258"/>
    </location>
</feature>
<dbReference type="Pfam" id="PF24906">
    <property type="entry name" value="Zf_WRKY19"/>
    <property type="match status" value="5"/>
</dbReference>
<organism evidence="3">
    <name type="scientific">Aphanomyces invadans</name>
    <dbReference type="NCBI Taxonomy" id="157072"/>
    <lineage>
        <taxon>Eukaryota</taxon>
        <taxon>Sar</taxon>
        <taxon>Stramenopiles</taxon>
        <taxon>Oomycota</taxon>
        <taxon>Saprolegniomycetes</taxon>
        <taxon>Saprolegniales</taxon>
        <taxon>Verrucalvaceae</taxon>
        <taxon>Aphanomyces</taxon>
    </lineage>
</organism>
<feature type="domain" description="WRKY19-like zinc finger" evidence="2">
    <location>
        <begin position="307"/>
        <end position="330"/>
    </location>
</feature>
<dbReference type="AlphaFoldDB" id="A0A024UA17"/>
<feature type="domain" description="WRKY19-like zinc finger" evidence="2">
    <location>
        <begin position="259"/>
        <end position="282"/>
    </location>
</feature>
<feature type="domain" description="WRKY19-like zinc finger" evidence="2">
    <location>
        <begin position="283"/>
        <end position="306"/>
    </location>
</feature>
<proteinExistence type="predicted"/>
<dbReference type="GeneID" id="20082539"/>
<evidence type="ECO:0000313" key="3">
    <source>
        <dbReference type="EMBL" id="ETW03060.1"/>
    </source>
</evidence>
<feature type="domain" description="WRKY19-like zinc finger" evidence="2">
    <location>
        <begin position="331"/>
        <end position="354"/>
    </location>
</feature>
<protein>
    <recommendedName>
        <fullName evidence="2">WRKY19-like zinc finger domain-containing protein</fullName>
    </recommendedName>
</protein>
<dbReference type="InterPro" id="IPR056866">
    <property type="entry name" value="Znf_WRKY19"/>
</dbReference>